<keyword evidence="1" id="KW-0808">Transferase</keyword>
<dbReference type="OrthoDB" id="4629915at2"/>
<proteinExistence type="predicted"/>
<keyword evidence="2" id="KW-0418">Kinase</keyword>
<dbReference type="KEGG" id="gom:D7316_03468"/>
<organism evidence="6 7">
    <name type="scientific">Gordonia insulae</name>
    <dbReference type="NCBI Taxonomy" id="2420509"/>
    <lineage>
        <taxon>Bacteria</taxon>
        <taxon>Bacillati</taxon>
        <taxon>Actinomycetota</taxon>
        <taxon>Actinomycetes</taxon>
        <taxon>Mycobacteriales</taxon>
        <taxon>Gordoniaceae</taxon>
        <taxon>Gordonia</taxon>
    </lineage>
</organism>
<accession>A0A3G8JPG7</accession>
<dbReference type="Pfam" id="PF13185">
    <property type="entry name" value="GAF_2"/>
    <property type="match status" value="1"/>
</dbReference>
<dbReference type="Proteomes" id="UP000271469">
    <property type="component" value="Chromosome"/>
</dbReference>
<dbReference type="InterPro" id="IPR011006">
    <property type="entry name" value="CheY-like_superfamily"/>
</dbReference>
<dbReference type="SUPFAM" id="SSF52172">
    <property type="entry name" value="CheY-like"/>
    <property type="match status" value="1"/>
</dbReference>
<protein>
    <recommendedName>
        <fullName evidence="5">ANTAR domain-containing protein</fullName>
    </recommendedName>
</protein>
<evidence type="ECO:0000256" key="1">
    <source>
        <dbReference type="ARBA" id="ARBA00022679"/>
    </source>
</evidence>
<dbReference type="GO" id="GO:0003723">
    <property type="term" value="F:RNA binding"/>
    <property type="evidence" value="ECO:0007669"/>
    <property type="project" value="InterPro"/>
</dbReference>
<sequence length="224" mass="24394">MISEQSFRMAEIVRELRAQSDDTEEILRAISKTAVDSVPGAEYASVTLVTAGQIETPVIVGDLAGKSDNLQREFDEGPCVRSAIDDVTILIDDMRHEQRWPRYAAAAAELGIGSVACFCLYIEGRDFGALNLLSSTPHGFDVDAMGIGELFAAHCATAFSAVREKEQLRAALNSRDLIGQAKGMIMERYRIDADAAFRLLARLSQDSNIKLVDVAVQIIESGPE</sequence>
<dbReference type="GO" id="GO:0016301">
    <property type="term" value="F:kinase activity"/>
    <property type="evidence" value="ECO:0007669"/>
    <property type="project" value="UniProtKB-KW"/>
</dbReference>
<dbReference type="InterPro" id="IPR005561">
    <property type="entry name" value="ANTAR"/>
</dbReference>
<dbReference type="PROSITE" id="PS50921">
    <property type="entry name" value="ANTAR"/>
    <property type="match status" value="1"/>
</dbReference>
<dbReference type="SUPFAM" id="SSF55781">
    <property type="entry name" value="GAF domain-like"/>
    <property type="match status" value="1"/>
</dbReference>
<name>A0A3G8JPG7_9ACTN</name>
<dbReference type="EMBL" id="CP033972">
    <property type="protein sequence ID" value="AZG46863.1"/>
    <property type="molecule type" value="Genomic_DNA"/>
</dbReference>
<dbReference type="RefSeq" id="WP_124709313.1">
    <property type="nucleotide sequence ID" value="NZ_CP033972.1"/>
</dbReference>
<dbReference type="InterPro" id="IPR036388">
    <property type="entry name" value="WH-like_DNA-bd_sf"/>
</dbReference>
<dbReference type="Gene3D" id="3.30.450.40">
    <property type="match status" value="1"/>
</dbReference>
<feature type="domain" description="ANTAR" evidence="5">
    <location>
        <begin position="158"/>
        <end position="219"/>
    </location>
</feature>
<keyword evidence="7" id="KW-1185">Reference proteome</keyword>
<evidence type="ECO:0000256" key="2">
    <source>
        <dbReference type="ARBA" id="ARBA00022777"/>
    </source>
</evidence>
<dbReference type="SMART" id="SM01012">
    <property type="entry name" value="ANTAR"/>
    <property type="match status" value="1"/>
</dbReference>
<keyword evidence="3" id="KW-0805">Transcription regulation</keyword>
<evidence type="ECO:0000313" key="6">
    <source>
        <dbReference type="EMBL" id="AZG46863.1"/>
    </source>
</evidence>
<dbReference type="InterPro" id="IPR029016">
    <property type="entry name" value="GAF-like_dom_sf"/>
</dbReference>
<dbReference type="Gene3D" id="1.10.10.10">
    <property type="entry name" value="Winged helix-like DNA-binding domain superfamily/Winged helix DNA-binding domain"/>
    <property type="match status" value="1"/>
</dbReference>
<evidence type="ECO:0000259" key="5">
    <source>
        <dbReference type="PROSITE" id="PS50921"/>
    </source>
</evidence>
<dbReference type="InterPro" id="IPR003018">
    <property type="entry name" value="GAF"/>
</dbReference>
<evidence type="ECO:0000256" key="4">
    <source>
        <dbReference type="ARBA" id="ARBA00023163"/>
    </source>
</evidence>
<gene>
    <name evidence="6" type="ORF">D7316_03468</name>
</gene>
<reference evidence="6 7" key="1">
    <citation type="submission" date="2018-11" db="EMBL/GenBank/DDBJ databases">
        <title>Gordonia insulae sp. nov., isolated from an island soil.</title>
        <authorList>
            <person name="Kim Y.S."/>
            <person name="Kim S.B."/>
        </authorList>
    </citation>
    <scope>NUCLEOTIDE SEQUENCE [LARGE SCALE GENOMIC DNA]</scope>
    <source>
        <strain evidence="6 7">MMS17-SY073</strain>
    </source>
</reference>
<keyword evidence="4" id="KW-0804">Transcription</keyword>
<dbReference type="InterPro" id="IPR012074">
    <property type="entry name" value="GAF_ANTAR"/>
</dbReference>
<dbReference type="Pfam" id="PF03861">
    <property type="entry name" value="ANTAR"/>
    <property type="match status" value="1"/>
</dbReference>
<evidence type="ECO:0000256" key="3">
    <source>
        <dbReference type="ARBA" id="ARBA00023015"/>
    </source>
</evidence>
<evidence type="ECO:0000313" key="7">
    <source>
        <dbReference type="Proteomes" id="UP000271469"/>
    </source>
</evidence>
<dbReference type="PIRSF" id="PIRSF036625">
    <property type="entry name" value="GAF_ANTAR"/>
    <property type="match status" value="1"/>
</dbReference>
<dbReference type="AlphaFoldDB" id="A0A3G8JPG7"/>